<name>A0ABV2BZ74_9GAMM</name>
<dbReference type="EMBL" id="JBEVCJ010000041">
    <property type="protein sequence ID" value="MET1257238.1"/>
    <property type="molecule type" value="Genomic_DNA"/>
</dbReference>
<keyword evidence="8" id="KW-1185">Reference proteome</keyword>
<comment type="subcellular location">
    <subcellularLocation>
        <location evidence="1">Membrane</location>
        <topology evidence="1">Multi-pass membrane protein</topology>
    </subcellularLocation>
</comment>
<protein>
    <submittedName>
        <fullName evidence="7">DMT family transporter</fullName>
    </submittedName>
</protein>
<feature type="domain" description="EamA" evidence="6">
    <location>
        <begin position="150"/>
        <end position="280"/>
    </location>
</feature>
<gene>
    <name evidence="7" type="ORF">ABVT43_18990</name>
</gene>
<proteinExistence type="predicted"/>
<keyword evidence="3 5" id="KW-1133">Transmembrane helix</keyword>
<feature type="transmembrane region" description="Helical" evidence="5">
    <location>
        <begin position="120"/>
        <end position="138"/>
    </location>
</feature>
<feature type="transmembrane region" description="Helical" evidence="5">
    <location>
        <begin position="268"/>
        <end position="287"/>
    </location>
</feature>
<dbReference type="Pfam" id="PF00892">
    <property type="entry name" value="EamA"/>
    <property type="match status" value="2"/>
</dbReference>
<evidence type="ECO:0000313" key="7">
    <source>
        <dbReference type="EMBL" id="MET1257238.1"/>
    </source>
</evidence>
<dbReference type="InterPro" id="IPR037185">
    <property type="entry name" value="EmrE-like"/>
</dbReference>
<dbReference type="Proteomes" id="UP001548189">
    <property type="component" value="Unassembled WGS sequence"/>
</dbReference>
<organism evidence="7 8">
    <name type="scientific">Aliikangiella maris</name>
    <dbReference type="NCBI Taxonomy" id="3162458"/>
    <lineage>
        <taxon>Bacteria</taxon>
        <taxon>Pseudomonadati</taxon>
        <taxon>Pseudomonadota</taxon>
        <taxon>Gammaproteobacteria</taxon>
        <taxon>Oceanospirillales</taxon>
        <taxon>Pleioneaceae</taxon>
        <taxon>Aliikangiella</taxon>
    </lineage>
</organism>
<evidence type="ECO:0000256" key="2">
    <source>
        <dbReference type="ARBA" id="ARBA00022692"/>
    </source>
</evidence>
<feature type="transmembrane region" description="Helical" evidence="5">
    <location>
        <begin position="207"/>
        <end position="231"/>
    </location>
</feature>
<dbReference type="InterPro" id="IPR000620">
    <property type="entry name" value="EamA_dom"/>
</dbReference>
<evidence type="ECO:0000256" key="5">
    <source>
        <dbReference type="SAM" id="Phobius"/>
    </source>
</evidence>
<dbReference type="SUPFAM" id="SSF103481">
    <property type="entry name" value="Multidrug resistance efflux transporter EmrE"/>
    <property type="match status" value="2"/>
</dbReference>
<comment type="caution">
    <text evidence="7">The sequence shown here is derived from an EMBL/GenBank/DDBJ whole genome shotgun (WGS) entry which is preliminary data.</text>
</comment>
<feature type="transmembrane region" description="Helical" evidence="5">
    <location>
        <begin position="32"/>
        <end position="52"/>
    </location>
</feature>
<accession>A0ABV2BZ74</accession>
<reference evidence="7 8" key="1">
    <citation type="submission" date="2024-06" db="EMBL/GenBank/DDBJ databases">
        <authorList>
            <person name="Li F."/>
        </authorList>
    </citation>
    <scope>NUCLEOTIDE SEQUENCE [LARGE SCALE GENOMIC DNA]</scope>
    <source>
        <strain evidence="7 8">GXAS 311</strain>
    </source>
</reference>
<evidence type="ECO:0000313" key="8">
    <source>
        <dbReference type="Proteomes" id="UP001548189"/>
    </source>
</evidence>
<evidence type="ECO:0000259" key="6">
    <source>
        <dbReference type="Pfam" id="PF00892"/>
    </source>
</evidence>
<sequence length="293" mass="31913">MKFRDIIDLTLLAAIWGASFLFMRVAAPEFGAIPLIFTRILIAVLFLLPIVIYRKKQLIVTENIADFALLGLLNSAMPFTLLAYATLYLTAGFTSIINATTPIFATIIAVIWGRYQLTRMTTFGLIVGVSGVVMLVWGKVSFDLSDSSGAIIAGLLAAACYGMTANFAKQRLSHIHPLSLSFGSLLASTLLLMPLAIYFWPNQTPSLLSWINVIVLGIVCTGLAQIMYFRLLRRIGPTNSTTVTFLIPIFGVIWGAIFLAEILTLETLLASSVILLGTGFSTGILSFPRPLKK</sequence>
<evidence type="ECO:0000256" key="1">
    <source>
        <dbReference type="ARBA" id="ARBA00004141"/>
    </source>
</evidence>
<dbReference type="InterPro" id="IPR050638">
    <property type="entry name" value="AA-Vitamin_Transporters"/>
</dbReference>
<evidence type="ECO:0000256" key="4">
    <source>
        <dbReference type="ARBA" id="ARBA00023136"/>
    </source>
</evidence>
<feature type="transmembrane region" description="Helical" evidence="5">
    <location>
        <begin position="64"/>
        <end position="85"/>
    </location>
</feature>
<feature type="transmembrane region" description="Helical" evidence="5">
    <location>
        <begin position="91"/>
        <end position="113"/>
    </location>
</feature>
<dbReference type="PANTHER" id="PTHR32322:SF9">
    <property type="entry name" value="AMINO-ACID METABOLITE EFFLUX PUMP-RELATED"/>
    <property type="match status" value="1"/>
</dbReference>
<evidence type="ECO:0000256" key="3">
    <source>
        <dbReference type="ARBA" id="ARBA00022989"/>
    </source>
</evidence>
<keyword evidence="2 5" id="KW-0812">Transmembrane</keyword>
<keyword evidence="4 5" id="KW-0472">Membrane</keyword>
<dbReference type="RefSeq" id="WP_353897821.1">
    <property type="nucleotide sequence ID" value="NZ_JBEVCJ010000041.1"/>
</dbReference>
<feature type="transmembrane region" description="Helical" evidence="5">
    <location>
        <begin position="150"/>
        <end position="168"/>
    </location>
</feature>
<feature type="domain" description="EamA" evidence="6">
    <location>
        <begin position="11"/>
        <end position="136"/>
    </location>
</feature>
<feature type="transmembrane region" description="Helical" evidence="5">
    <location>
        <begin position="243"/>
        <end position="262"/>
    </location>
</feature>
<dbReference type="PANTHER" id="PTHR32322">
    <property type="entry name" value="INNER MEMBRANE TRANSPORTER"/>
    <property type="match status" value="1"/>
</dbReference>
<feature type="transmembrane region" description="Helical" evidence="5">
    <location>
        <begin position="7"/>
        <end position="26"/>
    </location>
</feature>
<feature type="transmembrane region" description="Helical" evidence="5">
    <location>
        <begin position="180"/>
        <end position="201"/>
    </location>
</feature>